<sequence length="97" mass="10649">MKAQIVMAGLAAIMLSGCATDGETVVYRPYPAPRPVYVQPAPVYVRPAPVYVEPRPVVVETGPVYGRPPYWRGPPPVNPGGPRCPPYTRFDGRRCVR</sequence>
<evidence type="ECO:0000256" key="1">
    <source>
        <dbReference type="SAM" id="SignalP"/>
    </source>
</evidence>
<organism evidence="2 3">
    <name type="scientific">Labrys wisconsinensis</name>
    <dbReference type="NCBI Taxonomy" id="425677"/>
    <lineage>
        <taxon>Bacteria</taxon>
        <taxon>Pseudomonadati</taxon>
        <taxon>Pseudomonadota</taxon>
        <taxon>Alphaproteobacteria</taxon>
        <taxon>Hyphomicrobiales</taxon>
        <taxon>Xanthobacteraceae</taxon>
        <taxon>Labrys</taxon>
    </lineage>
</organism>
<dbReference type="EMBL" id="JAUSVX010000001">
    <property type="protein sequence ID" value="MDQ0467202.1"/>
    <property type="molecule type" value="Genomic_DNA"/>
</dbReference>
<reference evidence="2 3" key="1">
    <citation type="submission" date="2023-07" db="EMBL/GenBank/DDBJ databases">
        <title>Genomic Encyclopedia of Type Strains, Phase IV (KMG-IV): sequencing the most valuable type-strain genomes for metagenomic binning, comparative biology and taxonomic classification.</title>
        <authorList>
            <person name="Goeker M."/>
        </authorList>
    </citation>
    <scope>NUCLEOTIDE SEQUENCE [LARGE SCALE GENOMIC DNA]</scope>
    <source>
        <strain evidence="2 3">DSM 19619</strain>
    </source>
</reference>
<gene>
    <name evidence="2" type="ORF">QO011_000197</name>
</gene>
<dbReference type="InterPro" id="IPR024446">
    <property type="entry name" value="PXPV"/>
</dbReference>
<evidence type="ECO:0000313" key="3">
    <source>
        <dbReference type="Proteomes" id="UP001242480"/>
    </source>
</evidence>
<evidence type="ECO:0000313" key="2">
    <source>
        <dbReference type="EMBL" id="MDQ0467202.1"/>
    </source>
</evidence>
<evidence type="ECO:0008006" key="4">
    <source>
        <dbReference type="Google" id="ProtNLM"/>
    </source>
</evidence>
<dbReference type="PROSITE" id="PS51257">
    <property type="entry name" value="PROKAR_LIPOPROTEIN"/>
    <property type="match status" value="1"/>
</dbReference>
<dbReference type="RefSeq" id="WP_307266545.1">
    <property type="nucleotide sequence ID" value="NZ_JAUSVX010000001.1"/>
</dbReference>
<name>A0ABU0IYW6_9HYPH</name>
<dbReference type="Proteomes" id="UP001242480">
    <property type="component" value="Unassembled WGS sequence"/>
</dbReference>
<accession>A0ABU0IYW6</accession>
<comment type="caution">
    <text evidence="2">The sequence shown here is derived from an EMBL/GenBank/DDBJ whole genome shotgun (WGS) entry which is preliminary data.</text>
</comment>
<proteinExistence type="predicted"/>
<keyword evidence="3" id="KW-1185">Reference proteome</keyword>
<feature type="signal peptide" evidence="1">
    <location>
        <begin position="1"/>
        <end position="19"/>
    </location>
</feature>
<feature type="chain" id="PRO_5047021590" description="Lipoprotein" evidence="1">
    <location>
        <begin position="20"/>
        <end position="97"/>
    </location>
</feature>
<protein>
    <recommendedName>
        <fullName evidence="4">Lipoprotein</fullName>
    </recommendedName>
</protein>
<dbReference type="Pfam" id="PF12778">
    <property type="entry name" value="PXPV"/>
    <property type="match status" value="1"/>
</dbReference>
<keyword evidence="1" id="KW-0732">Signal</keyword>